<dbReference type="PANTHER" id="PTHR24096:SF149">
    <property type="entry name" value="AMP-BINDING DOMAIN-CONTAINING PROTEIN-RELATED"/>
    <property type="match status" value="1"/>
</dbReference>
<evidence type="ECO:0000259" key="6">
    <source>
        <dbReference type="Pfam" id="PF13193"/>
    </source>
</evidence>
<name>A0A2H1VH10_SPOFR</name>
<sequence length="520" mass="59026">MANNSGNKHLGHLFFEHMKTRPNAVCQIDAATGKYESNASVLYRSMRLAQCLRQFGAKPGDVLALHGKNHLDIHIPYYAALLNGMPIVGVDPMFKFEEIKKLFKLTKPKVAFCQCEHFIDAVTELGLDTKVVTFSEGKHSIQNFIREYDDEDDLESFRPAEFDLDKIYLWLISTGGTSGVLKIAAFKHRPWMTRLKELRKYIQIEDSPRNTPALFLSPVQWIGGFYNAIAMPLFNLCKIQTSLQPTTDHIVDIIKEYRPISALFGPSMLDSLLKHEKICDFTSFNLVMVTGGKVHKELLHELRKRIRPDAIAAEMYGQTETMGQVFSLEPDGPLGSCGKATDVHQVKLMDPDTDIEITKPKVTGELWLKGPMFTEYYNDPRETAAVFTEDGWFKTGDLLYKDKNDYFYFVERLGMLIKYRNYHVAPLEIVEVIRQHPGVKDVSVTSISNVFDGEHPVACVVRRPGYKVTAHEIKELVADKLSYSKRLRGGVIFMEKIPRTSAGKVARAKLKHIAAVAYRE</sequence>
<comment type="similarity">
    <text evidence="2">Belongs to the ATP-dependent AMP-binding enzyme family.</text>
</comment>
<dbReference type="PANTHER" id="PTHR24096">
    <property type="entry name" value="LONG-CHAIN-FATTY-ACID--COA LIGASE"/>
    <property type="match status" value="1"/>
</dbReference>
<evidence type="ECO:0000256" key="4">
    <source>
        <dbReference type="ARBA" id="ARBA00023140"/>
    </source>
</evidence>
<evidence type="ECO:0000313" key="7">
    <source>
        <dbReference type="EMBL" id="SOQ40108.1"/>
    </source>
</evidence>
<dbReference type="Gene3D" id="3.30.300.30">
    <property type="match status" value="1"/>
</dbReference>
<dbReference type="SUPFAM" id="SSF56801">
    <property type="entry name" value="Acetyl-CoA synthetase-like"/>
    <property type="match status" value="1"/>
</dbReference>
<proteinExistence type="inferred from homology"/>
<keyword evidence="4" id="KW-0576">Peroxisome</keyword>
<evidence type="ECO:0000259" key="5">
    <source>
        <dbReference type="Pfam" id="PF00501"/>
    </source>
</evidence>
<dbReference type="Gene3D" id="3.40.50.12780">
    <property type="entry name" value="N-terminal domain of ligase-like"/>
    <property type="match status" value="1"/>
</dbReference>
<evidence type="ECO:0000256" key="1">
    <source>
        <dbReference type="ARBA" id="ARBA00004275"/>
    </source>
</evidence>
<dbReference type="InterPro" id="IPR042099">
    <property type="entry name" value="ANL_N_sf"/>
</dbReference>
<keyword evidence="3" id="KW-0436">Ligase</keyword>
<protein>
    <submittedName>
        <fullName evidence="7">SFRICE_005342</fullName>
    </submittedName>
</protein>
<reference evidence="7" key="1">
    <citation type="submission" date="2016-07" db="EMBL/GenBank/DDBJ databases">
        <authorList>
            <person name="Bretaudeau A."/>
        </authorList>
    </citation>
    <scope>NUCLEOTIDE SEQUENCE</scope>
    <source>
        <strain evidence="7">Rice</strain>
        <tissue evidence="7">Whole body</tissue>
    </source>
</reference>
<dbReference type="AlphaFoldDB" id="A0A2H1VH10"/>
<dbReference type="Pfam" id="PF00501">
    <property type="entry name" value="AMP-binding"/>
    <property type="match status" value="1"/>
</dbReference>
<feature type="domain" description="AMP-dependent synthetase/ligase" evidence="5">
    <location>
        <begin position="14"/>
        <end position="377"/>
    </location>
</feature>
<evidence type="ECO:0000256" key="2">
    <source>
        <dbReference type="ARBA" id="ARBA00006432"/>
    </source>
</evidence>
<comment type="subcellular location">
    <subcellularLocation>
        <location evidence="1">Peroxisome</location>
    </subcellularLocation>
</comment>
<organism evidence="7">
    <name type="scientific">Spodoptera frugiperda</name>
    <name type="common">Fall armyworm</name>
    <dbReference type="NCBI Taxonomy" id="7108"/>
    <lineage>
        <taxon>Eukaryota</taxon>
        <taxon>Metazoa</taxon>
        <taxon>Ecdysozoa</taxon>
        <taxon>Arthropoda</taxon>
        <taxon>Hexapoda</taxon>
        <taxon>Insecta</taxon>
        <taxon>Pterygota</taxon>
        <taxon>Neoptera</taxon>
        <taxon>Endopterygota</taxon>
        <taxon>Lepidoptera</taxon>
        <taxon>Glossata</taxon>
        <taxon>Ditrysia</taxon>
        <taxon>Noctuoidea</taxon>
        <taxon>Noctuidae</taxon>
        <taxon>Amphipyrinae</taxon>
        <taxon>Spodoptera</taxon>
    </lineage>
</organism>
<dbReference type="GO" id="GO:0005777">
    <property type="term" value="C:peroxisome"/>
    <property type="evidence" value="ECO:0007669"/>
    <property type="project" value="UniProtKB-SubCell"/>
</dbReference>
<gene>
    <name evidence="7" type="ORF">SFRICE_005342</name>
</gene>
<dbReference type="InterPro" id="IPR045851">
    <property type="entry name" value="AMP-bd_C_sf"/>
</dbReference>
<feature type="domain" description="AMP-binding enzyme C-terminal" evidence="6">
    <location>
        <begin position="431"/>
        <end position="504"/>
    </location>
</feature>
<dbReference type="EMBL" id="ODYU01002515">
    <property type="protein sequence ID" value="SOQ40108.1"/>
    <property type="molecule type" value="Genomic_DNA"/>
</dbReference>
<dbReference type="InterPro" id="IPR025110">
    <property type="entry name" value="AMP-bd_C"/>
</dbReference>
<dbReference type="Pfam" id="PF13193">
    <property type="entry name" value="AMP-binding_C"/>
    <property type="match status" value="1"/>
</dbReference>
<evidence type="ECO:0000256" key="3">
    <source>
        <dbReference type="ARBA" id="ARBA00022598"/>
    </source>
</evidence>
<dbReference type="GO" id="GO:0016405">
    <property type="term" value="F:CoA-ligase activity"/>
    <property type="evidence" value="ECO:0007669"/>
    <property type="project" value="TreeGrafter"/>
</dbReference>
<accession>A0A2H1VH10</accession>
<dbReference type="InterPro" id="IPR000873">
    <property type="entry name" value="AMP-dep_synth/lig_dom"/>
</dbReference>